<dbReference type="GO" id="GO:0043565">
    <property type="term" value="F:sequence-specific DNA binding"/>
    <property type="evidence" value="ECO:0007669"/>
    <property type="project" value="TreeGrafter"/>
</dbReference>
<evidence type="ECO:0000256" key="3">
    <source>
        <dbReference type="ARBA" id="ARBA00023125"/>
    </source>
</evidence>
<dbReference type="Pfam" id="PF03466">
    <property type="entry name" value="LysR_substrate"/>
    <property type="match status" value="1"/>
</dbReference>
<evidence type="ECO:0000256" key="2">
    <source>
        <dbReference type="ARBA" id="ARBA00023015"/>
    </source>
</evidence>
<proteinExistence type="inferred from homology"/>
<evidence type="ECO:0000256" key="1">
    <source>
        <dbReference type="ARBA" id="ARBA00009437"/>
    </source>
</evidence>
<dbReference type="CDD" id="cd08422">
    <property type="entry name" value="PBP2_CrgA_like"/>
    <property type="match status" value="1"/>
</dbReference>
<evidence type="ECO:0000313" key="7">
    <source>
        <dbReference type="Proteomes" id="UP000254572"/>
    </source>
</evidence>
<dbReference type="FunFam" id="1.10.10.10:FF:000001">
    <property type="entry name" value="LysR family transcriptional regulator"/>
    <property type="match status" value="1"/>
</dbReference>
<evidence type="ECO:0000259" key="5">
    <source>
        <dbReference type="PROSITE" id="PS50931"/>
    </source>
</evidence>
<dbReference type="Proteomes" id="UP000254572">
    <property type="component" value="Unassembled WGS sequence"/>
</dbReference>
<protein>
    <submittedName>
        <fullName evidence="6">D-malate degradation protein R</fullName>
    </submittedName>
</protein>
<dbReference type="Pfam" id="PF00126">
    <property type="entry name" value="HTH_1"/>
    <property type="match status" value="1"/>
</dbReference>
<dbReference type="InterPro" id="IPR000847">
    <property type="entry name" value="LysR_HTH_N"/>
</dbReference>
<dbReference type="InterPro" id="IPR005119">
    <property type="entry name" value="LysR_subst-bd"/>
</dbReference>
<name>A0A381EB41_9GAMM</name>
<keyword evidence="3" id="KW-0238">DNA-binding</keyword>
<dbReference type="AlphaFoldDB" id="A0A381EB41"/>
<evidence type="ECO:0000256" key="4">
    <source>
        <dbReference type="ARBA" id="ARBA00023163"/>
    </source>
</evidence>
<gene>
    <name evidence="6" type="primary">dmlR_5</name>
    <name evidence="6" type="ORF">NCTC13294_01747</name>
</gene>
<keyword evidence="7" id="KW-1185">Reference proteome</keyword>
<evidence type="ECO:0000313" key="6">
    <source>
        <dbReference type="EMBL" id="SUX24206.1"/>
    </source>
</evidence>
<dbReference type="GO" id="GO:0006351">
    <property type="term" value="P:DNA-templated transcription"/>
    <property type="evidence" value="ECO:0007669"/>
    <property type="project" value="TreeGrafter"/>
</dbReference>
<dbReference type="Gene3D" id="1.10.10.10">
    <property type="entry name" value="Winged helix-like DNA-binding domain superfamily/Winged helix DNA-binding domain"/>
    <property type="match status" value="1"/>
</dbReference>
<dbReference type="InterPro" id="IPR036390">
    <property type="entry name" value="WH_DNA-bd_sf"/>
</dbReference>
<accession>A0A381EB41</accession>
<comment type="similarity">
    <text evidence="1">Belongs to the LysR transcriptional regulatory family.</text>
</comment>
<keyword evidence="4" id="KW-0804">Transcription</keyword>
<keyword evidence="2" id="KW-0805">Transcription regulation</keyword>
<dbReference type="OrthoDB" id="9810065at2"/>
<dbReference type="InterPro" id="IPR058163">
    <property type="entry name" value="LysR-type_TF_proteobact-type"/>
</dbReference>
<dbReference type="InterPro" id="IPR036388">
    <property type="entry name" value="WH-like_DNA-bd_sf"/>
</dbReference>
<organism evidence="6 7">
    <name type="scientific">Cardiobacterium valvarum</name>
    <dbReference type="NCBI Taxonomy" id="194702"/>
    <lineage>
        <taxon>Bacteria</taxon>
        <taxon>Pseudomonadati</taxon>
        <taxon>Pseudomonadota</taxon>
        <taxon>Gammaproteobacteria</taxon>
        <taxon>Cardiobacteriales</taxon>
        <taxon>Cardiobacteriaceae</taxon>
        <taxon>Cardiobacterium</taxon>
    </lineage>
</organism>
<dbReference type="PANTHER" id="PTHR30537">
    <property type="entry name" value="HTH-TYPE TRANSCRIPTIONAL REGULATOR"/>
    <property type="match status" value="1"/>
</dbReference>
<dbReference type="EMBL" id="UFUW01000001">
    <property type="protein sequence ID" value="SUX24206.1"/>
    <property type="molecule type" value="Genomic_DNA"/>
</dbReference>
<dbReference type="PROSITE" id="PS50931">
    <property type="entry name" value="HTH_LYSR"/>
    <property type="match status" value="1"/>
</dbReference>
<dbReference type="RefSeq" id="WP_115611971.1">
    <property type="nucleotide sequence ID" value="NZ_JBHLZC010000002.1"/>
</dbReference>
<dbReference type="SUPFAM" id="SSF46785">
    <property type="entry name" value="Winged helix' DNA-binding domain"/>
    <property type="match status" value="1"/>
</dbReference>
<dbReference type="Gene3D" id="3.40.190.290">
    <property type="match status" value="1"/>
</dbReference>
<reference evidence="6 7" key="1">
    <citation type="submission" date="2018-06" db="EMBL/GenBank/DDBJ databases">
        <authorList>
            <consortium name="Pathogen Informatics"/>
            <person name="Doyle S."/>
        </authorList>
    </citation>
    <scope>NUCLEOTIDE SEQUENCE [LARGE SCALE GENOMIC DNA]</scope>
    <source>
        <strain evidence="6 7">NCTC13294</strain>
    </source>
</reference>
<dbReference type="PANTHER" id="PTHR30537:SF30">
    <property type="entry name" value="TRANSCRIPTIONAL REGULATOR-RELATED"/>
    <property type="match status" value="1"/>
</dbReference>
<dbReference type="GO" id="GO:0003700">
    <property type="term" value="F:DNA-binding transcription factor activity"/>
    <property type="evidence" value="ECO:0007669"/>
    <property type="project" value="InterPro"/>
</dbReference>
<dbReference type="SUPFAM" id="SSF53850">
    <property type="entry name" value="Periplasmic binding protein-like II"/>
    <property type="match status" value="1"/>
</dbReference>
<sequence length="310" mass="33519">MDDLRPLLAFAAVLEHGSMNAAAQVLGMSPSAVSQHISRLEKLHGVKLLHRSTRHLAPTDAGSALGEHCLRLLASVQDARLTLTNLKTDIAGEVRLAAPTGMADAAAFQQALRRIRREHPAIRLALYFDEALADLRDGSIDIALRGGAHALDAPDLVARHLADWRWHIYAAPAYLRDAPAITHPADLAAHTWIYHELPRGELCRDGEHHLLNIESGLYCNRLAAVCRLCVAGLGLALLADGEAADAVADGSLRVVLPDWTLPPFAIYAVTPHRVQAGRVAAVLHILRESFASDTVHHPLVADKVTKKAQT</sequence>
<feature type="domain" description="HTH lysR-type" evidence="5">
    <location>
        <begin position="1"/>
        <end position="59"/>
    </location>
</feature>